<evidence type="ECO:0008006" key="5">
    <source>
        <dbReference type="Google" id="ProtNLM"/>
    </source>
</evidence>
<name>A0A058Z2B5_FONAL</name>
<evidence type="ECO:0000313" key="4">
    <source>
        <dbReference type="Proteomes" id="UP000030693"/>
    </source>
</evidence>
<reference evidence="3" key="1">
    <citation type="submission" date="2013-04" db="EMBL/GenBank/DDBJ databases">
        <title>The Genome Sequence of Fonticula alba ATCC 38817.</title>
        <authorList>
            <consortium name="The Broad Institute Genomics Platform"/>
            <person name="Russ C."/>
            <person name="Cuomo C."/>
            <person name="Burger G."/>
            <person name="Gray M.W."/>
            <person name="Holland P.W.H."/>
            <person name="King N."/>
            <person name="Lang F.B.F."/>
            <person name="Roger A.J."/>
            <person name="Ruiz-Trillo I."/>
            <person name="Brown M."/>
            <person name="Walker B."/>
            <person name="Young S."/>
            <person name="Zeng Q."/>
            <person name="Gargeya S."/>
            <person name="Fitzgerald M."/>
            <person name="Haas B."/>
            <person name="Abouelleil A."/>
            <person name="Allen A.W."/>
            <person name="Alvarado L."/>
            <person name="Arachchi H.M."/>
            <person name="Berlin A.M."/>
            <person name="Chapman S.B."/>
            <person name="Gainer-Dewar J."/>
            <person name="Goldberg J."/>
            <person name="Griggs A."/>
            <person name="Gujja S."/>
            <person name="Hansen M."/>
            <person name="Howarth C."/>
            <person name="Imamovic A."/>
            <person name="Ireland A."/>
            <person name="Larimer J."/>
            <person name="McCowan C."/>
            <person name="Murphy C."/>
            <person name="Pearson M."/>
            <person name="Poon T.W."/>
            <person name="Priest M."/>
            <person name="Roberts A."/>
            <person name="Saif S."/>
            <person name="Shea T."/>
            <person name="Sisk P."/>
            <person name="Sykes S."/>
            <person name="Wortman J."/>
            <person name="Nusbaum C."/>
            <person name="Birren B."/>
        </authorList>
    </citation>
    <scope>NUCLEOTIDE SEQUENCE [LARGE SCALE GENOMIC DNA]</scope>
    <source>
        <strain evidence="3">ATCC 38817</strain>
    </source>
</reference>
<feature type="compositionally biased region" description="Polar residues" evidence="1">
    <location>
        <begin position="94"/>
        <end position="104"/>
    </location>
</feature>
<keyword evidence="4" id="KW-1185">Reference proteome</keyword>
<keyword evidence="2" id="KW-0732">Signal</keyword>
<organism evidence="3">
    <name type="scientific">Fonticula alba</name>
    <name type="common">Slime mold</name>
    <dbReference type="NCBI Taxonomy" id="691883"/>
    <lineage>
        <taxon>Eukaryota</taxon>
        <taxon>Rotosphaerida</taxon>
        <taxon>Fonticulaceae</taxon>
        <taxon>Fonticula</taxon>
    </lineage>
</organism>
<evidence type="ECO:0000313" key="3">
    <source>
        <dbReference type="EMBL" id="KCV67662.1"/>
    </source>
</evidence>
<evidence type="ECO:0000256" key="1">
    <source>
        <dbReference type="SAM" id="MobiDB-lite"/>
    </source>
</evidence>
<proteinExistence type="predicted"/>
<feature type="chain" id="PRO_5001565973" description="Secreted protein" evidence="2">
    <location>
        <begin position="19"/>
        <end position="170"/>
    </location>
</feature>
<sequence>MGALISAAAAACMCLVTGEIGPRVAGVPRPRRGQPRQAAITNAGEPLKRGARPTAFETSITGRKEPGKRPRGKAGKEGKRSERRRKQCPIGRATSRQGSSSSRLMATPHERRAAGQGESRNSCPPPDGRGSPAMPRQRAPTARTGAGDTIRWEERSALLDRELLSARINP</sequence>
<feature type="region of interest" description="Disordered" evidence="1">
    <location>
        <begin position="22"/>
        <end position="154"/>
    </location>
</feature>
<dbReference type="Proteomes" id="UP000030693">
    <property type="component" value="Unassembled WGS sequence"/>
</dbReference>
<dbReference type="RefSeq" id="XP_009498000.1">
    <property type="nucleotide sequence ID" value="XM_009499725.1"/>
</dbReference>
<feature type="compositionally biased region" description="Basic and acidic residues" evidence="1">
    <location>
        <begin position="62"/>
        <end position="80"/>
    </location>
</feature>
<feature type="signal peptide" evidence="2">
    <location>
        <begin position="1"/>
        <end position="18"/>
    </location>
</feature>
<accession>A0A058Z2B5</accession>
<dbReference type="GeneID" id="20530683"/>
<gene>
    <name evidence="3" type="ORF">H696_05958</name>
</gene>
<evidence type="ECO:0000256" key="2">
    <source>
        <dbReference type="SAM" id="SignalP"/>
    </source>
</evidence>
<dbReference type="AlphaFoldDB" id="A0A058Z2B5"/>
<dbReference type="EMBL" id="KB932215">
    <property type="protein sequence ID" value="KCV67662.1"/>
    <property type="molecule type" value="Genomic_DNA"/>
</dbReference>
<protein>
    <recommendedName>
        <fullName evidence="5">Secreted protein</fullName>
    </recommendedName>
</protein>